<evidence type="ECO:0000313" key="2">
    <source>
        <dbReference type="Proteomes" id="UP000271374"/>
    </source>
</evidence>
<dbReference type="OrthoDB" id="147801at2"/>
<comment type="caution">
    <text evidence="1">The sequence shown here is derived from an EMBL/GenBank/DDBJ whole genome shotgun (WGS) entry which is preliminary data.</text>
</comment>
<reference evidence="1 2" key="1">
    <citation type="submission" date="2018-12" db="EMBL/GenBank/DDBJ databases">
        <title>Bacillus yapensis draft genome sequence.</title>
        <authorList>
            <person name="Yu L."/>
            <person name="Xu X."/>
            <person name="Tang X."/>
        </authorList>
    </citation>
    <scope>NUCLEOTIDE SEQUENCE [LARGE SCALE GENOMIC DNA]</scope>
    <source>
        <strain evidence="1 2">XXST-01</strain>
    </source>
</reference>
<keyword evidence="2" id="KW-1185">Reference proteome</keyword>
<protein>
    <submittedName>
        <fullName evidence="1">DUF1641 domain-containing protein</fullName>
    </submittedName>
</protein>
<gene>
    <name evidence="1" type="ORF">EKG37_07615</name>
</gene>
<dbReference type="Proteomes" id="UP000271374">
    <property type="component" value="Unassembled WGS sequence"/>
</dbReference>
<name>A0A431WFI4_9BACI</name>
<dbReference type="AlphaFoldDB" id="A0A431WFI4"/>
<dbReference type="PANTHER" id="PTHR38433:SF1">
    <property type="entry name" value="DUF1641 DOMAIN-CONTAINING PROTEIN"/>
    <property type="match status" value="1"/>
</dbReference>
<dbReference type="InterPro" id="IPR012440">
    <property type="entry name" value="DUF1641"/>
</dbReference>
<accession>A0A431WFI4</accession>
<dbReference type="PANTHER" id="PTHR38433">
    <property type="match status" value="1"/>
</dbReference>
<sequence>MDMAKAIRQINKSVRNPVEEQIQAISELTKAIADNREALMTTLDILKGLHEMGVLPAVKAMLDNRTDIGAIAIQQANQPSMHNMIKNAMGAIKFFGSINPNEMQAIFKGLSIGFERSAEVVRNGEQKSLFQLGTSLRDPDVKASLTTMVEFLHGMGEAFNQENAEVN</sequence>
<dbReference type="EMBL" id="RXNT01000004">
    <property type="protein sequence ID" value="RTR34068.1"/>
    <property type="molecule type" value="Genomic_DNA"/>
</dbReference>
<evidence type="ECO:0000313" key="1">
    <source>
        <dbReference type="EMBL" id="RTR34068.1"/>
    </source>
</evidence>
<proteinExistence type="predicted"/>
<dbReference type="Pfam" id="PF07849">
    <property type="entry name" value="DUF1641"/>
    <property type="match status" value="1"/>
</dbReference>
<organism evidence="1 2">
    <name type="scientific">Bacillus yapensis</name>
    <dbReference type="NCBI Taxonomy" id="2492960"/>
    <lineage>
        <taxon>Bacteria</taxon>
        <taxon>Bacillati</taxon>
        <taxon>Bacillota</taxon>
        <taxon>Bacilli</taxon>
        <taxon>Bacillales</taxon>
        <taxon>Bacillaceae</taxon>
        <taxon>Bacillus</taxon>
    </lineage>
</organism>